<organism evidence="1 2">
    <name type="scientific">Camellia lanceoleosa</name>
    <dbReference type="NCBI Taxonomy" id="1840588"/>
    <lineage>
        <taxon>Eukaryota</taxon>
        <taxon>Viridiplantae</taxon>
        <taxon>Streptophyta</taxon>
        <taxon>Embryophyta</taxon>
        <taxon>Tracheophyta</taxon>
        <taxon>Spermatophyta</taxon>
        <taxon>Magnoliopsida</taxon>
        <taxon>eudicotyledons</taxon>
        <taxon>Gunneridae</taxon>
        <taxon>Pentapetalae</taxon>
        <taxon>asterids</taxon>
        <taxon>Ericales</taxon>
        <taxon>Theaceae</taxon>
        <taxon>Camellia</taxon>
    </lineage>
</organism>
<sequence>MAFLKVWKAVCQAESVVPILVIPRMTFLLKPATFSGPCKSSNIFVQVLGNLVAPNTKWAWIGHHINTWLTFSNVSGLSIIGQQGRIDGQGSAWWPQPCLQQNVQNGAKCNGPTALTFDTCNDLQLNGLAHINSPRNHMTVKNCNGVVISNLHIIATETSPNTDGIDIPGSTNIQIGNSNIKTGDDCIAISGGSSNISITGVTCGPGHGISIGALGYGGYDRVEGIHVSNCTFKGTMNGVRIKTWQGGNGYARKISFENIKLVQVNNPILIDQFYCPSRVDCQNKTSAVELSDISYSGIMGTSTADEAINLSCSQSGGGCCTDISLDRVYIASTIPGKKTNANCFNAHGRSTHTKPTVKCLMQ</sequence>
<evidence type="ECO:0000313" key="2">
    <source>
        <dbReference type="Proteomes" id="UP001060215"/>
    </source>
</evidence>
<gene>
    <name evidence="1" type="ORF">LOK49_LG04G02581</name>
</gene>
<comment type="caution">
    <text evidence="1">The sequence shown here is derived from an EMBL/GenBank/DDBJ whole genome shotgun (WGS) entry which is preliminary data.</text>
</comment>
<keyword evidence="2" id="KW-1185">Reference proteome</keyword>
<proteinExistence type="predicted"/>
<dbReference type="EMBL" id="CM045759">
    <property type="protein sequence ID" value="KAI8017476.1"/>
    <property type="molecule type" value="Genomic_DNA"/>
</dbReference>
<accession>A0ACC0HWD4</accession>
<dbReference type="Proteomes" id="UP001060215">
    <property type="component" value="Chromosome 2"/>
</dbReference>
<evidence type="ECO:0000313" key="1">
    <source>
        <dbReference type="EMBL" id="KAI8017476.1"/>
    </source>
</evidence>
<name>A0ACC0HWD4_9ERIC</name>
<protein>
    <submittedName>
        <fullName evidence="1">Polygalacturonase</fullName>
    </submittedName>
</protein>
<reference evidence="1 2" key="1">
    <citation type="journal article" date="2022" name="Plant J.">
        <title>Chromosome-level genome of Camellia lanceoleosa provides a valuable resource for understanding genome evolution and self-incompatibility.</title>
        <authorList>
            <person name="Gong W."/>
            <person name="Xiao S."/>
            <person name="Wang L."/>
            <person name="Liao Z."/>
            <person name="Chang Y."/>
            <person name="Mo W."/>
            <person name="Hu G."/>
            <person name="Li W."/>
            <person name="Zhao G."/>
            <person name="Zhu H."/>
            <person name="Hu X."/>
            <person name="Ji K."/>
            <person name="Xiang X."/>
            <person name="Song Q."/>
            <person name="Yuan D."/>
            <person name="Jin S."/>
            <person name="Zhang L."/>
        </authorList>
    </citation>
    <scope>NUCLEOTIDE SEQUENCE [LARGE SCALE GENOMIC DNA]</scope>
    <source>
        <strain evidence="1">SQ_2022a</strain>
    </source>
</reference>